<dbReference type="PANTHER" id="PTHR38050:SF2">
    <property type="entry name" value="FERULOYL ESTERASE C-RELATED"/>
    <property type="match status" value="1"/>
</dbReference>
<feature type="compositionally biased region" description="Polar residues" evidence="8">
    <location>
        <begin position="43"/>
        <end position="52"/>
    </location>
</feature>
<dbReference type="InterPro" id="IPR029058">
    <property type="entry name" value="AB_hydrolase_fold"/>
</dbReference>
<evidence type="ECO:0000256" key="5">
    <source>
        <dbReference type="ARBA" id="ARBA00022801"/>
    </source>
</evidence>
<dbReference type="GO" id="GO:0016787">
    <property type="term" value="F:hydrolase activity"/>
    <property type="evidence" value="ECO:0007669"/>
    <property type="project" value="UniProtKB-KW"/>
</dbReference>
<keyword evidence="6" id="KW-0119">Carbohydrate metabolism</keyword>
<evidence type="ECO:0000256" key="1">
    <source>
        <dbReference type="ARBA" id="ARBA00004613"/>
    </source>
</evidence>
<feature type="region of interest" description="Disordered" evidence="8">
    <location>
        <begin position="23"/>
        <end position="52"/>
    </location>
</feature>
<evidence type="ECO:0000256" key="4">
    <source>
        <dbReference type="ARBA" id="ARBA00022729"/>
    </source>
</evidence>
<proteinExistence type="predicted"/>
<dbReference type="RefSeq" id="WP_379890486.1">
    <property type="nucleotide sequence ID" value="NZ_JBHSDI010000064.1"/>
</dbReference>
<evidence type="ECO:0000313" key="10">
    <source>
        <dbReference type="EMBL" id="MFC4261187.1"/>
    </source>
</evidence>
<sequence length="301" mass="32187">MNRTRAFTLSVLMTGPLAAFAIGSGGGNEPTPDPDPGAACDANQLSPGTTTRSITVDGRRREYILHVPPRYTGENDVPLLLDFHALSSGADYQSENSGTADVADNEGFIVAYPQGIDNAWNIGPCCTESRQVDDVAFARAVVDEISGQACVDEKRVYATGYSNGGGMSYKLACDAADQFAAVAPAAFDMIEELQCEPQRPVSVFADRGQLDFIVPYDGGESTPPTSYRLDPIHFLGAEGSFEKWGELNNCSGRPQSIGNGCEAYSDCDGGTEVVLCTSRFGSHSAWDAQQSWDFLKDHSLP</sequence>
<evidence type="ECO:0000256" key="7">
    <source>
        <dbReference type="ARBA" id="ARBA00023326"/>
    </source>
</evidence>
<keyword evidence="3" id="KW-0858">Xylan degradation</keyword>
<comment type="subcellular location">
    <subcellularLocation>
        <location evidence="1">Secreted</location>
    </subcellularLocation>
</comment>
<protein>
    <submittedName>
        <fullName evidence="10">Alpha/beta hydrolase family esterase</fullName>
    </submittedName>
</protein>
<gene>
    <name evidence="10" type="ORF">ACFOZ5_19370</name>
</gene>
<evidence type="ECO:0000313" key="11">
    <source>
        <dbReference type="Proteomes" id="UP001595798"/>
    </source>
</evidence>
<evidence type="ECO:0000256" key="3">
    <source>
        <dbReference type="ARBA" id="ARBA00022651"/>
    </source>
</evidence>
<feature type="chain" id="PRO_5045573711" evidence="9">
    <location>
        <begin position="22"/>
        <end position="301"/>
    </location>
</feature>
<evidence type="ECO:0000256" key="6">
    <source>
        <dbReference type="ARBA" id="ARBA00023277"/>
    </source>
</evidence>
<feature type="signal peptide" evidence="9">
    <location>
        <begin position="1"/>
        <end position="21"/>
    </location>
</feature>
<keyword evidence="11" id="KW-1185">Reference proteome</keyword>
<keyword evidence="2" id="KW-0964">Secreted</keyword>
<name>A0ABV8QN66_9GAMM</name>
<keyword evidence="5 10" id="KW-0378">Hydrolase</keyword>
<evidence type="ECO:0000256" key="9">
    <source>
        <dbReference type="SAM" id="SignalP"/>
    </source>
</evidence>
<dbReference type="SUPFAM" id="SSF53474">
    <property type="entry name" value="alpha/beta-Hydrolases"/>
    <property type="match status" value="1"/>
</dbReference>
<dbReference type="EMBL" id="JBHSDI010000064">
    <property type="protein sequence ID" value="MFC4261187.1"/>
    <property type="molecule type" value="Genomic_DNA"/>
</dbReference>
<reference evidence="11" key="1">
    <citation type="journal article" date="2019" name="Int. J. Syst. Evol. Microbiol.">
        <title>The Global Catalogue of Microorganisms (GCM) 10K type strain sequencing project: providing services to taxonomists for standard genome sequencing and annotation.</title>
        <authorList>
            <consortium name="The Broad Institute Genomics Platform"/>
            <consortium name="The Broad Institute Genome Sequencing Center for Infectious Disease"/>
            <person name="Wu L."/>
            <person name="Ma J."/>
        </authorList>
    </citation>
    <scope>NUCLEOTIDE SEQUENCE [LARGE SCALE GENOMIC DNA]</scope>
    <source>
        <strain evidence="11">CECT 7297</strain>
    </source>
</reference>
<dbReference type="InterPro" id="IPR043595">
    <property type="entry name" value="FaeB/C/D"/>
</dbReference>
<accession>A0ABV8QN66</accession>
<keyword evidence="7" id="KW-0624">Polysaccharide degradation</keyword>
<dbReference type="Gene3D" id="3.40.50.1820">
    <property type="entry name" value="alpha/beta hydrolase"/>
    <property type="match status" value="1"/>
</dbReference>
<evidence type="ECO:0000256" key="8">
    <source>
        <dbReference type="SAM" id="MobiDB-lite"/>
    </source>
</evidence>
<organism evidence="10 11">
    <name type="scientific">Marinobacter lacisalsi</name>
    <dbReference type="NCBI Taxonomy" id="475979"/>
    <lineage>
        <taxon>Bacteria</taxon>
        <taxon>Pseudomonadati</taxon>
        <taxon>Pseudomonadota</taxon>
        <taxon>Gammaproteobacteria</taxon>
        <taxon>Pseudomonadales</taxon>
        <taxon>Marinobacteraceae</taxon>
        <taxon>Marinobacter</taxon>
    </lineage>
</organism>
<comment type="caution">
    <text evidence="10">The sequence shown here is derived from an EMBL/GenBank/DDBJ whole genome shotgun (WGS) entry which is preliminary data.</text>
</comment>
<dbReference type="InterPro" id="IPR010126">
    <property type="entry name" value="Esterase_phb"/>
</dbReference>
<evidence type="ECO:0000256" key="2">
    <source>
        <dbReference type="ARBA" id="ARBA00022525"/>
    </source>
</evidence>
<dbReference type="Proteomes" id="UP001595798">
    <property type="component" value="Unassembled WGS sequence"/>
</dbReference>
<dbReference type="Pfam" id="PF10503">
    <property type="entry name" value="Esterase_PHB"/>
    <property type="match status" value="1"/>
</dbReference>
<dbReference type="PANTHER" id="PTHR38050">
    <property type="match status" value="1"/>
</dbReference>
<keyword evidence="4 9" id="KW-0732">Signal</keyword>